<keyword evidence="1" id="KW-0812">Transmembrane</keyword>
<keyword evidence="1" id="KW-0472">Membrane</keyword>
<dbReference type="eggNOG" id="COG4907">
    <property type="taxonomic scope" value="Bacteria"/>
</dbReference>
<keyword evidence="2" id="KW-0732">Signal</keyword>
<dbReference type="AlphaFoldDB" id="I7IZC2"/>
<name>I7IZC2_9LACO</name>
<dbReference type="Pfam" id="PF09972">
    <property type="entry name" value="DUF2207"/>
    <property type="match status" value="1"/>
</dbReference>
<sequence>MKKISKIISVLFAFLLLVCLYARPAQADVSYEINNLKVHAKVNRDGSLSMTRQVDYYFDSDARGLYYRQNLNKNQKLTQAKVMLKDKQGKLIELKPGSGENNSYELTKDTSGYRFKVYHRIFEDDKVSIIYQYKISNAVINWQDTAELNFKIIGNNWDTDLDHVTATIDFSNGKAVPSLKAWAHGPLTGNIKVSPEKGRVILSQNDLAGDVGIELHGIFPTSLTAKNQNIRNEKHRQKIISQEIKLAKEANRKRQNRRIVSRIYTIVSIAISGIITLFSTVKYFRNKKRPAPLNKKDIPHNFEIPSVDPVTAIILDTGKRPAPRAFSAYLTQLAGKRQIKISQTDKKSVFEIKLLKPEILEADPFLKHLFTKVGDGKSFTTKELQKADLLDEFTRWQDRQYNKLITSNLFDQKALDSFTSSSAGVLSANFILLFLWIIGLTISFTASAGVLILALLNLFFTLKYNKLINYYTSEGILATNQVRGFVKMLDDIGNFKTKDIGELIFWEGVMPYAVAFGLAKKVIAQLRVDFSSQDLDPLFVYYPIFMYDTNISSFDNSIHTALYNGTGSNSSLSGNSGGFSVGSSGGFGGGSGGGAF</sequence>
<keyword evidence="1" id="KW-1133">Transmembrane helix</keyword>
<feature type="chain" id="PRO_5003711019" description="Integral membrane protein" evidence="2">
    <location>
        <begin position="28"/>
        <end position="596"/>
    </location>
</feature>
<dbReference type="Pfam" id="PF20990">
    <property type="entry name" value="DUF2207_C"/>
    <property type="match status" value="1"/>
</dbReference>
<dbReference type="InterPro" id="IPR018702">
    <property type="entry name" value="DUF2207"/>
</dbReference>
<accession>I7IZC2</accession>
<evidence type="ECO:0000256" key="1">
    <source>
        <dbReference type="SAM" id="Phobius"/>
    </source>
</evidence>
<protein>
    <recommendedName>
        <fullName evidence="7">Integral membrane protein</fullName>
    </recommendedName>
</protein>
<reference evidence="5 6" key="1">
    <citation type="submission" date="2012-06" db="EMBL/GenBank/DDBJ databases">
        <title>Draft Genome Sequence of Lactobacillus pasteurii CRBIP 24.76T.</title>
        <authorList>
            <person name="Cousin S."/>
            <person name="Bouchier C."/>
            <person name="Loux V."/>
            <person name="Ma L."/>
            <person name="Creno S."/>
            <person name="Bizet C."/>
            <person name="Clermont D."/>
        </authorList>
    </citation>
    <scope>NUCLEOTIDE SEQUENCE [LARGE SCALE GENOMIC DNA]</scope>
    <source>
        <strain evidence="6">CRBIP 24.76T</strain>
    </source>
</reference>
<evidence type="ECO:0000256" key="2">
    <source>
        <dbReference type="SAM" id="SignalP"/>
    </source>
</evidence>
<dbReference type="RefSeq" id="WP_009559556.1">
    <property type="nucleotide sequence ID" value="NZ_AYZN01000016.1"/>
</dbReference>
<dbReference type="Proteomes" id="UP000009311">
    <property type="component" value="Unassembled WGS sequence"/>
</dbReference>
<evidence type="ECO:0008006" key="7">
    <source>
        <dbReference type="Google" id="ProtNLM"/>
    </source>
</evidence>
<feature type="domain" description="Predicted membrane protein YciQ-like C-terminal" evidence="4">
    <location>
        <begin position="299"/>
        <end position="526"/>
    </location>
</feature>
<evidence type="ECO:0000313" key="5">
    <source>
        <dbReference type="EMBL" id="CCI85002.1"/>
    </source>
</evidence>
<keyword evidence="6" id="KW-1185">Reference proteome</keyword>
<comment type="caution">
    <text evidence="5">The sequence shown here is derived from an EMBL/GenBank/DDBJ whole genome shotgun (WGS) entry which is preliminary data.</text>
</comment>
<gene>
    <name evidence="5" type="ORF">BN53_02675</name>
</gene>
<dbReference type="STRING" id="1423790.BN53_02675"/>
<feature type="signal peptide" evidence="2">
    <location>
        <begin position="1"/>
        <end position="27"/>
    </location>
</feature>
<dbReference type="EMBL" id="CAKD01000014">
    <property type="protein sequence ID" value="CCI85002.1"/>
    <property type="molecule type" value="Genomic_DNA"/>
</dbReference>
<organism evidence="5 6">
    <name type="scientific">Lactobacillus pasteurii DSM 23907 = CRBIP 24.76</name>
    <dbReference type="NCBI Taxonomy" id="1423790"/>
    <lineage>
        <taxon>Bacteria</taxon>
        <taxon>Bacillati</taxon>
        <taxon>Bacillota</taxon>
        <taxon>Bacilli</taxon>
        <taxon>Lactobacillales</taxon>
        <taxon>Lactobacillaceae</taxon>
        <taxon>Lactobacillus</taxon>
    </lineage>
</organism>
<proteinExistence type="predicted"/>
<feature type="transmembrane region" description="Helical" evidence="1">
    <location>
        <begin position="263"/>
        <end position="284"/>
    </location>
</feature>
<evidence type="ECO:0000313" key="6">
    <source>
        <dbReference type="Proteomes" id="UP000009311"/>
    </source>
</evidence>
<dbReference type="InterPro" id="IPR048389">
    <property type="entry name" value="YciQ-like_C"/>
</dbReference>
<evidence type="ECO:0000259" key="4">
    <source>
        <dbReference type="Pfam" id="PF20990"/>
    </source>
</evidence>
<feature type="domain" description="DUF2207" evidence="3">
    <location>
        <begin position="32"/>
        <end position="219"/>
    </location>
</feature>
<evidence type="ECO:0000259" key="3">
    <source>
        <dbReference type="Pfam" id="PF09972"/>
    </source>
</evidence>